<name>A0A1I5NFM3_9ACTN</name>
<evidence type="ECO:0000313" key="3">
    <source>
        <dbReference type="Proteomes" id="UP000198857"/>
    </source>
</evidence>
<reference evidence="3" key="1">
    <citation type="submission" date="2016-10" db="EMBL/GenBank/DDBJ databases">
        <authorList>
            <person name="Varghese N."/>
            <person name="Submissions S."/>
        </authorList>
    </citation>
    <scope>NUCLEOTIDE SEQUENCE [LARGE SCALE GENOMIC DNA]</scope>
    <source>
        <strain evidence="3">DSM 44208</strain>
    </source>
</reference>
<evidence type="ECO:0000313" key="2">
    <source>
        <dbReference type="EMBL" id="SFP20146.1"/>
    </source>
</evidence>
<dbReference type="EMBL" id="FOWQ01000003">
    <property type="protein sequence ID" value="SFP20146.1"/>
    <property type="molecule type" value="Genomic_DNA"/>
</dbReference>
<proteinExistence type="predicted"/>
<dbReference type="GO" id="GO:0016747">
    <property type="term" value="F:acyltransferase activity, transferring groups other than amino-acyl groups"/>
    <property type="evidence" value="ECO:0007669"/>
    <property type="project" value="InterPro"/>
</dbReference>
<dbReference type="Proteomes" id="UP000198857">
    <property type="component" value="Unassembled WGS sequence"/>
</dbReference>
<protein>
    <recommendedName>
        <fullName evidence="1">N-acetyltransferase domain-containing protein</fullName>
    </recommendedName>
</protein>
<dbReference type="Gene3D" id="3.40.630.30">
    <property type="match status" value="1"/>
</dbReference>
<dbReference type="InterPro" id="IPR000182">
    <property type="entry name" value="GNAT_dom"/>
</dbReference>
<sequence length="116" mass="11891">MSDGPVTAPSPDGVRVRRAREADLPALVGLHAQLHPELPPCDGDTAGRVWAALTATPGRVVLVAEVAGAVVGTADLAVMANLGHVGEPYPLVENVVVDAAHRRSGVGRVLLGGRPR</sequence>
<accession>A0A1I5NFM3</accession>
<feature type="domain" description="N-acetyltransferase" evidence="1">
    <location>
        <begin position="14"/>
        <end position="116"/>
    </location>
</feature>
<dbReference type="STRING" id="1523247.SAMN05660464_2465"/>
<keyword evidence="3" id="KW-1185">Reference proteome</keyword>
<dbReference type="CDD" id="cd04301">
    <property type="entry name" value="NAT_SF"/>
    <property type="match status" value="1"/>
</dbReference>
<organism evidence="2 3">
    <name type="scientific">Geodermatophilus dictyosporus</name>
    <dbReference type="NCBI Taxonomy" id="1523247"/>
    <lineage>
        <taxon>Bacteria</taxon>
        <taxon>Bacillati</taxon>
        <taxon>Actinomycetota</taxon>
        <taxon>Actinomycetes</taxon>
        <taxon>Geodermatophilales</taxon>
        <taxon>Geodermatophilaceae</taxon>
        <taxon>Geodermatophilus</taxon>
    </lineage>
</organism>
<dbReference type="PROSITE" id="PS51186">
    <property type="entry name" value="GNAT"/>
    <property type="match status" value="1"/>
</dbReference>
<dbReference type="SUPFAM" id="SSF55729">
    <property type="entry name" value="Acyl-CoA N-acyltransferases (Nat)"/>
    <property type="match status" value="1"/>
</dbReference>
<gene>
    <name evidence="2" type="ORF">SAMN05660464_2465</name>
</gene>
<dbReference type="Pfam" id="PF00583">
    <property type="entry name" value="Acetyltransf_1"/>
    <property type="match status" value="1"/>
</dbReference>
<dbReference type="InterPro" id="IPR016181">
    <property type="entry name" value="Acyl_CoA_acyltransferase"/>
</dbReference>
<evidence type="ECO:0000259" key="1">
    <source>
        <dbReference type="PROSITE" id="PS51186"/>
    </source>
</evidence>
<dbReference type="OrthoDB" id="9805924at2"/>
<dbReference type="AlphaFoldDB" id="A0A1I5NFM3"/>
<dbReference type="RefSeq" id="WP_091109297.1">
    <property type="nucleotide sequence ID" value="NZ_FOWQ01000003.1"/>
</dbReference>